<keyword evidence="2" id="KW-0963">Cytoplasm</keyword>
<gene>
    <name evidence="6" type="primary">fes</name>
    <name evidence="6" type="ORF">OKJ48_34405</name>
</gene>
<dbReference type="GO" id="GO:0016787">
    <property type="term" value="F:hydrolase activity"/>
    <property type="evidence" value="ECO:0007669"/>
    <property type="project" value="UniProtKB-KW"/>
</dbReference>
<dbReference type="InterPro" id="IPR000801">
    <property type="entry name" value="Esterase-like"/>
</dbReference>
<keyword evidence="3 6" id="KW-0378">Hydrolase</keyword>
<dbReference type="SUPFAM" id="SSF81296">
    <property type="entry name" value="E set domains"/>
    <property type="match status" value="1"/>
</dbReference>
<organism evidence="6 7">
    <name type="scientific">Streptomyces kunmingensis</name>
    <dbReference type="NCBI Taxonomy" id="68225"/>
    <lineage>
        <taxon>Bacteria</taxon>
        <taxon>Bacillati</taxon>
        <taxon>Actinomycetota</taxon>
        <taxon>Actinomycetes</taxon>
        <taxon>Kitasatosporales</taxon>
        <taxon>Streptomycetaceae</taxon>
        <taxon>Streptomyces</taxon>
    </lineage>
</organism>
<dbReference type="EMBL" id="JAOZYB010000327">
    <property type="protein sequence ID" value="MEB3965282.1"/>
    <property type="molecule type" value="Genomic_DNA"/>
</dbReference>
<dbReference type="EC" id="3.1.1.-" evidence="6"/>
<dbReference type="Proteomes" id="UP001352223">
    <property type="component" value="Unassembled WGS sequence"/>
</dbReference>
<dbReference type="InterPro" id="IPR014756">
    <property type="entry name" value="Ig_E-set"/>
</dbReference>
<comment type="caution">
    <text evidence="6">The sequence shown here is derived from an EMBL/GenBank/DDBJ whole genome shotgun (WGS) entry which is preliminary data.</text>
</comment>
<dbReference type="InterPro" id="IPR029058">
    <property type="entry name" value="AB_hydrolase_fold"/>
</dbReference>
<evidence type="ECO:0000259" key="5">
    <source>
        <dbReference type="Pfam" id="PF11806"/>
    </source>
</evidence>
<name>A0ABU6CMI4_9ACTN</name>
<evidence type="ECO:0000256" key="3">
    <source>
        <dbReference type="ARBA" id="ARBA00022801"/>
    </source>
</evidence>
<sequence length="437" mass="47877">MRTPLVSSDLSWVEEAVRPRPAVGARVARLLDDLTGVQGARRDAIAAAFWADVGRLGAPLVEPVEGEPGHRTLTFLYRGHRTTRHVLLFSNRLVDRARLADALLHHVPGTDIWHLGLRLRADHRGTYRMAADISTGAPPADPDLLQEFLRTLQRYAGPDPLNPRTIPTRWGGPDCSVFALPEAPGQRWARPTRAVPRGRVERHGVHSPALGATRDVWVYLPPGHGHRDLPVVVLGDGDMWLDGMGLQDSLDTLIADGALPPLIVLAPDSVDGPTRWREMSARDSYVTFLADDVLPWAAGRWPLTTDPRRTVVAGQSLGGLTALYAGLVRAERFGNVLAQSPSLWWHPGLPSDGGVPQTPVVGVPWLVQRYAEEAPRDLTVHLDVGLHEGPMVGYSRALYDALRPAEHRITLDEFNGGHDYACWHGALLDALVRMLAS</sequence>
<dbReference type="InterPro" id="IPR021764">
    <property type="entry name" value="Enterochelin_esterase_N"/>
</dbReference>
<evidence type="ECO:0000256" key="1">
    <source>
        <dbReference type="ARBA" id="ARBA00004496"/>
    </source>
</evidence>
<accession>A0ABU6CMI4</accession>
<dbReference type="Gene3D" id="2.60.40.10">
    <property type="entry name" value="Immunoglobulins"/>
    <property type="match status" value="1"/>
</dbReference>
<keyword evidence="7" id="KW-1185">Reference proteome</keyword>
<dbReference type="RefSeq" id="WP_324773406.1">
    <property type="nucleotide sequence ID" value="NZ_BAAATS010000006.1"/>
</dbReference>
<dbReference type="InterPro" id="IPR013783">
    <property type="entry name" value="Ig-like_fold"/>
</dbReference>
<dbReference type="InterPro" id="IPR050583">
    <property type="entry name" value="Mycobacterial_A85_antigen"/>
</dbReference>
<dbReference type="PANTHER" id="PTHR48098:SF3">
    <property type="entry name" value="IRON(III) ENTEROBACTIN ESTERASE"/>
    <property type="match status" value="1"/>
</dbReference>
<dbReference type="Pfam" id="PF11806">
    <property type="entry name" value="Enterochelin_N"/>
    <property type="match status" value="1"/>
</dbReference>
<dbReference type="PANTHER" id="PTHR48098">
    <property type="entry name" value="ENTEROCHELIN ESTERASE-RELATED"/>
    <property type="match status" value="1"/>
</dbReference>
<evidence type="ECO:0000313" key="6">
    <source>
        <dbReference type="EMBL" id="MEB3965282.1"/>
    </source>
</evidence>
<dbReference type="Pfam" id="PF00756">
    <property type="entry name" value="Esterase"/>
    <property type="match status" value="1"/>
</dbReference>
<proteinExistence type="inferred from homology"/>
<reference evidence="6 7" key="1">
    <citation type="submission" date="2022-10" db="EMBL/GenBank/DDBJ databases">
        <authorList>
            <person name="Xie J."/>
            <person name="Shen N."/>
        </authorList>
    </citation>
    <scope>NUCLEOTIDE SEQUENCE [LARGE SCALE GENOMIC DNA]</scope>
    <source>
        <strain evidence="6 7">DSM 41681</strain>
    </source>
</reference>
<evidence type="ECO:0000256" key="2">
    <source>
        <dbReference type="ARBA" id="ARBA00022490"/>
    </source>
</evidence>
<feature type="domain" description="Enterochelin esterase N-terminal" evidence="5">
    <location>
        <begin position="73"/>
        <end position="188"/>
    </location>
</feature>
<protein>
    <submittedName>
        <fullName evidence="6">Enterochelin esterase</fullName>
        <ecNumber evidence="6">3.1.1.-</ecNumber>
    </submittedName>
</protein>
<comment type="similarity">
    <text evidence="4">Belongs to the Fes family.</text>
</comment>
<evidence type="ECO:0000256" key="4">
    <source>
        <dbReference type="ARBA" id="ARBA00024201"/>
    </source>
</evidence>
<dbReference type="NCBIfam" id="NF007758">
    <property type="entry name" value="PRK10439.1"/>
    <property type="match status" value="1"/>
</dbReference>
<dbReference type="SUPFAM" id="SSF53474">
    <property type="entry name" value="alpha/beta-Hydrolases"/>
    <property type="match status" value="1"/>
</dbReference>
<dbReference type="Gene3D" id="3.40.50.1820">
    <property type="entry name" value="alpha/beta hydrolase"/>
    <property type="match status" value="1"/>
</dbReference>
<evidence type="ECO:0000313" key="7">
    <source>
        <dbReference type="Proteomes" id="UP001352223"/>
    </source>
</evidence>
<comment type="subcellular location">
    <subcellularLocation>
        <location evidence="1">Cytoplasm</location>
    </subcellularLocation>
</comment>